<dbReference type="InterPro" id="IPR003362">
    <property type="entry name" value="Bact_transf"/>
</dbReference>
<dbReference type="OrthoDB" id="9808602at2"/>
<reference evidence="10" key="1">
    <citation type="journal article" date="2013" name="Proc. Natl. Acad. Sci. U.S.A.">
        <title>Improving the coverage of the cyanobacterial phylum using diversity-driven genome sequencing.</title>
        <authorList>
            <person name="Shih P.M."/>
            <person name="Wu D."/>
            <person name="Latifi A."/>
            <person name="Axen S.D."/>
            <person name="Fewer D.P."/>
            <person name="Talla E."/>
            <person name="Calteau A."/>
            <person name="Cai F."/>
            <person name="Tandeau de Marsac N."/>
            <person name="Rippka R."/>
            <person name="Herdman M."/>
            <person name="Sivonen K."/>
            <person name="Coursin T."/>
            <person name="Laurent T."/>
            <person name="Goodwin L."/>
            <person name="Nolan M."/>
            <person name="Davenport K.W."/>
            <person name="Han C.S."/>
            <person name="Rubin E.M."/>
            <person name="Eisen J.A."/>
            <person name="Woyke T."/>
            <person name="Gugger M."/>
            <person name="Kerfeld C.A."/>
        </authorList>
    </citation>
    <scope>NUCLEOTIDE SEQUENCE [LARGE SCALE GENOMIC DNA]</scope>
    <source>
        <strain evidence="10">ATCC 29371 / PCC 7437</strain>
    </source>
</reference>
<dbReference type="EC" id="2.7.8.6" evidence="9"/>
<evidence type="ECO:0000256" key="5">
    <source>
        <dbReference type="ARBA" id="ARBA00022989"/>
    </source>
</evidence>
<dbReference type="InterPro" id="IPR017475">
    <property type="entry name" value="EPS_sugar_tfrase"/>
</dbReference>
<evidence type="ECO:0000256" key="7">
    <source>
        <dbReference type="SAM" id="Phobius"/>
    </source>
</evidence>
<dbReference type="NCBIfam" id="TIGR03025">
    <property type="entry name" value="EPS_sugtrans"/>
    <property type="match status" value="1"/>
</dbReference>
<feature type="transmembrane region" description="Helical" evidence="7">
    <location>
        <begin position="170"/>
        <end position="190"/>
    </location>
</feature>
<feature type="transmembrane region" description="Helical" evidence="7">
    <location>
        <begin position="145"/>
        <end position="164"/>
    </location>
</feature>
<evidence type="ECO:0000256" key="2">
    <source>
        <dbReference type="ARBA" id="ARBA00006464"/>
    </source>
</evidence>
<organism evidence="9 10">
    <name type="scientific">Stanieria cyanosphaera (strain ATCC 29371 / PCC 7437)</name>
    <dbReference type="NCBI Taxonomy" id="111780"/>
    <lineage>
        <taxon>Bacteria</taxon>
        <taxon>Bacillati</taxon>
        <taxon>Cyanobacteriota</taxon>
        <taxon>Cyanophyceae</taxon>
        <taxon>Pleurocapsales</taxon>
        <taxon>Dermocarpellaceae</taxon>
        <taxon>Stanieria</taxon>
    </lineage>
</organism>
<keyword evidence="5 7" id="KW-1133">Transmembrane helix</keyword>
<sequence length="522" mass="59902">MSLKRLTLNKHTHQLPDDKYYSIPSSLKILRTILNPNHQILNNSCLQNYSRAELDLRKPQSLKLGTWQIIHLCRVLVVILLDSVMIFSAVILANQIVNPIDNYLSLGLEGQNFNFLINTIVINLIILYASKLYGIDRQSRSYTNLFKSITLAYIVLLLEVYLVHLSISPYFVSLSWLLTAVLVVGERFILNSTIDNIRKKIPELRRNVLLIGNKQDIIQAKKILETHQTFKIVNVIELFSPNHLIESSQLIKAIALHEVDEVLICSWEYLANPIALLWELNCAGISWRIMSVWLNLPLQWTDISLIEDIPTFRFNSAAIIGVDFWCKRAFDIVVSILLLFILSGPMLISAILIKLDSPGSVFYKQTRVGLKGKCFQVWKFRTMVENASELQKQLEAKNEVKGGVLFKIKDDPRITKVGRFLRRYSLDELPQLFNVLQGDMSLVGPRPLPVRDVEKFSQHHFFRHEVLPGITGLWQVSGRSDIENSEEVFKLDFAYIKNWSLTLDLKILLQTFQVVVTSKGAY</sequence>
<dbReference type="eggNOG" id="COG2148">
    <property type="taxonomic scope" value="Bacteria"/>
</dbReference>
<dbReference type="HOGENOM" id="CLU_024920_3_4_3"/>
<evidence type="ECO:0000259" key="8">
    <source>
        <dbReference type="Pfam" id="PF02397"/>
    </source>
</evidence>
<gene>
    <name evidence="9" type="ordered locus">Sta7437_1456</name>
</gene>
<evidence type="ECO:0000256" key="6">
    <source>
        <dbReference type="ARBA" id="ARBA00023136"/>
    </source>
</evidence>
<dbReference type="PATRIC" id="fig|111780.3.peg.1517"/>
<keyword evidence="4 7" id="KW-0812">Transmembrane</keyword>
<dbReference type="GO" id="GO:0047360">
    <property type="term" value="F:undecaprenyl-phosphate galactose phosphotransferase activity"/>
    <property type="evidence" value="ECO:0007669"/>
    <property type="project" value="UniProtKB-EC"/>
</dbReference>
<protein>
    <submittedName>
        <fullName evidence="9">Exopolysaccharide biosynthesis polyprenyl glycosylphosphotransferase</fullName>
        <ecNumber evidence="9">2.7.8.6</ecNumber>
    </submittedName>
</protein>
<proteinExistence type="inferred from homology"/>
<feature type="transmembrane region" description="Helical" evidence="7">
    <location>
        <begin position="72"/>
        <end position="93"/>
    </location>
</feature>
<comment type="subcellular location">
    <subcellularLocation>
        <location evidence="1">Membrane</location>
        <topology evidence="1">Multi-pass membrane protein</topology>
    </subcellularLocation>
</comment>
<dbReference type="Proteomes" id="UP000010473">
    <property type="component" value="Chromosome"/>
</dbReference>
<evidence type="ECO:0000313" key="9">
    <source>
        <dbReference type="EMBL" id="AFZ35023.1"/>
    </source>
</evidence>
<keyword evidence="3 9" id="KW-0808">Transferase</keyword>
<feature type="domain" description="Bacterial sugar transferase" evidence="8">
    <location>
        <begin position="327"/>
        <end position="516"/>
    </location>
</feature>
<dbReference type="PANTHER" id="PTHR30576">
    <property type="entry name" value="COLANIC BIOSYNTHESIS UDP-GLUCOSE LIPID CARRIER TRANSFERASE"/>
    <property type="match status" value="1"/>
</dbReference>
<name>K9XR54_STAC7</name>
<evidence type="ECO:0000256" key="1">
    <source>
        <dbReference type="ARBA" id="ARBA00004141"/>
    </source>
</evidence>
<dbReference type="KEGG" id="scs:Sta7437_1456"/>
<dbReference type="RefSeq" id="WP_015192695.1">
    <property type="nucleotide sequence ID" value="NC_019748.1"/>
</dbReference>
<keyword evidence="10" id="KW-1185">Reference proteome</keyword>
<evidence type="ECO:0000313" key="10">
    <source>
        <dbReference type="Proteomes" id="UP000010473"/>
    </source>
</evidence>
<keyword evidence="6 7" id="KW-0472">Membrane</keyword>
<dbReference type="Pfam" id="PF02397">
    <property type="entry name" value="Bac_transf"/>
    <property type="match status" value="1"/>
</dbReference>
<dbReference type="EMBL" id="CP003653">
    <property type="protein sequence ID" value="AFZ35023.1"/>
    <property type="molecule type" value="Genomic_DNA"/>
</dbReference>
<feature type="transmembrane region" description="Helical" evidence="7">
    <location>
        <begin position="332"/>
        <end position="353"/>
    </location>
</feature>
<evidence type="ECO:0000256" key="3">
    <source>
        <dbReference type="ARBA" id="ARBA00022679"/>
    </source>
</evidence>
<dbReference type="GO" id="GO:0016020">
    <property type="term" value="C:membrane"/>
    <property type="evidence" value="ECO:0007669"/>
    <property type="project" value="UniProtKB-SubCell"/>
</dbReference>
<comment type="similarity">
    <text evidence="2">Belongs to the bacterial sugar transferase family.</text>
</comment>
<dbReference type="PANTHER" id="PTHR30576:SF10">
    <property type="entry name" value="SLL5057 PROTEIN"/>
    <property type="match status" value="1"/>
</dbReference>
<accession>K9XR54</accession>
<dbReference type="AlphaFoldDB" id="K9XR54"/>
<dbReference type="STRING" id="111780.Sta7437_1456"/>
<feature type="transmembrane region" description="Helical" evidence="7">
    <location>
        <begin position="113"/>
        <end position="133"/>
    </location>
</feature>
<evidence type="ECO:0000256" key="4">
    <source>
        <dbReference type="ARBA" id="ARBA00022692"/>
    </source>
</evidence>